<evidence type="ECO:0008006" key="2">
    <source>
        <dbReference type="Google" id="ProtNLM"/>
    </source>
</evidence>
<name>A0A6B3NAT1_9CYAN</name>
<proteinExistence type="predicted"/>
<evidence type="ECO:0000313" key="1">
    <source>
        <dbReference type="EMBL" id="NER28690.1"/>
    </source>
</evidence>
<dbReference type="EMBL" id="JAAHFQ010000248">
    <property type="protein sequence ID" value="NER28690.1"/>
    <property type="molecule type" value="Genomic_DNA"/>
</dbReference>
<accession>A0A6B3NAT1</accession>
<dbReference type="AlphaFoldDB" id="A0A6B3NAT1"/>
<reference evidence="1" key="1">
    <citation type="submission" date="2019-11" db="EMBL/GenBank/DDBJ databases">
        <title>Genomic insights into an expanded diversity of filamentous marine cyanobacteria reveals the extraordinary biosynthetic potential of Moorea and Okeania.</title>
        <authorList>
            <person name="Ferreira Leao T."/>
            <person name="Wang M."/>
            <person name="Moss N."/>
            <person name="Da Silva R."/>
            <person name="Sanders J."/>
            <person name="Nurk S."/>
            <person name="Gurevich A."/>
            <person name="Humphrey G."/>
            <person name="Reher R."/>
            <person name="Zhu Q."/>
            <person name="Belda-Ferre P."/>
            <person name="Glukhov E."/>
            <person name="Rex R."/>
            <person name="Dorrestein P.C."/>
            <person name="Knight R."/>
            <person name="Pevzner P."/>
            <person name="Gerwick W.H."/>
            <person name="Gerwick L."/>
        </authorList>
    </citation>
    <scope>NUCLEOTIDE SEQUENCE</scope>
    <source>
        <strain evidence="1">SIO1C4</strain>
    </source>
</reference>
<protein>
    <recommendedName>
        <fullName evidence="2">DUF928 domain-containing protein</fullName>
    </recommendedName>
</protein>
<sequence>MFHHFSKKKYMLKHTLVKTTLLITAFTSLSIPFSSVLIQELGLGSSYAVSAETNKHNQEYLWSWLFSKKKERGGSKPTFCSIFPSTDDPDLFKIWNDRPLFIWKDTGEFEIKQIEIRARWDDSQTPKKPYKMESFDTVGDSEHKLVYYQYNDPEPLNHGQEYLLWLKYQIKSEDINGQEKTLENQHTAPFKVIGNSELRNRIDRELEKYSNINNQESAQERAKYFADEELWSDFLQEAFSVKDPSADLVDFKKGILNQNSCTVK</sequence>
<comment type="caution">
    <text evidence="1">The sequence shown here is derived from an EMBL/GenBank/DDBJ whole genome shotgun (WGS) entry which is preliminary data.</text>
</comment>
<organism evidence="1">
    <name type="scientific">Symploca sp. SIO1C4</name>
    <dbReference type="NCBI Taxonomy" id="2607765"/>
    <lineage>
        <taxon>Bacteria</taxon>
        <taxon>Bacillati</taxon>
        <taxon>Cyanobacteriota</taxon>
        <taxon>Cyanophyceae</taxon>
        <taxon>Coleofasciculales</taxon>
        <taxon>Coleofasciculaceae</taxon>
        <taxon>Symploca</taxon>
    </lineage>
</organism>
<gene>
    <name evidence="1" type="ORF">F6J89_13910</name>
</gene>